<evidence type="ECO:0000313" key="2">
    <source>
        <dbReference type="Proteomes" id="UP000887013"/>
    </source>
</evidence>
<accession>A0A8X6QL68</accession>
<sequence>MNIEVADCLTKLTFTFCNIPSFRLPASANARLDTTPSNCSCQTTGDDRVAQPQSFQRYFHNMSFVNIYSGQTGLYTTLFLTCKGLD</sequence>
<keyword evidence="2" id="KW-1185">Reference proteome</keyword>
<reference evidence="1" key="1">
    <citation type="submission" date="2020-08" db="EMBL/GenBank/DDBJ databases">
        <title>Multicomponent nature underlies the extraordinary mechanical properties of spider dragline silk.</title>
        <authorList>
            <person name="Kono N."/>
            <person name="Nakamura H."/>
            <person name="Mori M."/>
            <person name="Yoshida Y."/>
            <person name="Ohtoshi R."/>
            <person name="Malay A.D."/>
            <person name="Moran D.A.P."/>
            <person name="Tomita M."/>
            <person name="Numata K."/>
            <person name="Arakawa K."/>
        </authorList>
    </citation>
    <scope>NUCLEOTIDE SEQUENCE</scope>
</reference>
<dbReference type="AlphaFoldDB" id="A0A8X6QL68"/>
<evidence type="ECO:0000313" key="1">
    <source>
        <dbReference type="EMBL" id="GFU32729.1"/>
    </source>
</evidence>
<name>A0A8X6QL68_NEPPI</name>
<dbReference type="EMBL" id="BMAW01033969">
    <property type="protein sequence ID" value="GFU32729.1"/>
    <property type="molecule type" value="Genomic_DNA"/>
</dbReference>
<comment type="caution">
    <text evidence="1">The sequence shown here is derived from an EMBL/GenBank/DDBJ whole genome shotgun (WGS) entry which is preliminary data.</text>
</comment>
<organism evidence="1 2">
    <name type="scientific">Nephila pilipes</name>
    <name type="common">Giant wood spider</name>
    <name type="synonym">Nephila maculata</name>
    <dbReference type="NCBI Taxonomy" id="299642"/>
    <lineage>
        <taxon>Eukaryota</taxon>
        <taxon>Metazoa</taxon>
        <taxon>Ecdysozoa</taxon>
        <taxon>Arthropoda</taxon>
        <taxon>Chelicerata</taxon>
        <taxon>Arachnida</taxon>
        <taxon>Araneae</taxon>
        <taxon>Araneomorphae</taxon>
        <taxon>Entelegynae</taxon>
        <taxon>Araneoidea</taxon>
        <taxon>Nephilidae</taxon>
        <taxon>Nephila</taxon>
    </lineage>
</organism>
<dbReference type="Proteomes" id="UP000887013">
    <property type="component" value="Unassembled WGS sequence"/>
</dbReference>
<proteinExistence type="predicted"/>
<gene>
    <name evidence="1" type="ORF">NPIL_182611</name>
</gene>
<protein>
    <submittedName>
        <fullName evidence="1">Uncharacterized protein</fullName>
    </submittedName>
</protein>